<dbReference type="Proteomes" id="UP000199623">
    <property type="component" value="Unassembled WGS sequence"/>
</dbReference>
<sequence>MKLWVPLAIGALVVPAALTAFGFSLYGQELQTALSASTESAVVESLMPVRDGAGRPHVQPVAVPVLPAHLAQQAVHDLFSSHHVKGVTFAPGTATLVGRGEAVRHALAGLLRTTTGSVTLVAHAWDGETVSHRCDALAGERAGLLRQYLTEQGVRGEITTRVVVDPVWGPPTDFGPQIDVLIS</sequence>
<evidence type="ECO:0000313" key="1">
    <source>
        <dbReference type="EMBL" id="SDG37749.1"/>
    </source>
</evidence>
<protein>
    <recommendedName>
        <fullName evidence="3">Outer membrane protein OmpA</fullName>
    </recommendedName>
</protein>
<dbReference type="STRING" id="200378.SAMN05216553_107422"/>
<proteinExistence type="predicted"/>
<evidence type="ECO:0008006" key="3">
    <source>
        <dbReference type="Google" id="ProtNLM"/>
    </source>
</evidence>
<dbReference type="OrthoDB" id="3701135at2"/>
<accession>A0A1G7TSU2</accession>
<keyword evidence="2" id="KW-1185">Reference proteome</keyword>
<gene>
    <name evidence="1" type="ORF">SAMN05216553_107422</name>
</gene>
<dbReference type="RefSeq" id="WP_090051131.1">
    <property type="nucleotide sequence ID" value="NZ_FNCC01000007.1"/>
</dbReference>
<dbReference type="EMBL" id="FNCC01000007">
    <property type="protein sequence ID" value="SDG37749.1"/>
    <property type="molecule type" value="Genomic_DNA"/>
</dbReference>
<name>A0A1G7TSU2_9PSEU</name>
<evidence type="ECO:0000313" key="2">
    <source>
        <dbReference type="Proteomes" id="UP000199623"/>
    </source>
</evidence>
<reference evidence="2" key="1">
    <citation type="submission" date="2016-10" db="EMBL/GenBank/DDBJ databases">
        <authorList>
            <person name="Varghese N."/>
            <person name="Submissions S."/>
        </authorList>
    </citation>
    <scope>NUCLEOTIDE SEQUENCE [LARGE SCALE GENOMIC DNA]</scope>
    <source>
        <strain evidence="2">CGMCC 4.3506</strain>
    </source>
</reference>
<dbReference type="AlphaFoldDB" id="A0A1G7TSU2"/>
<organism evidence="1 2">
    <name type="scientific">Lentzea fradiae</name>
    <dbReference type="NCBI Taxonomy" id="200378"/>
    <lineage>
        <taxon>Bacteria</taxon>
        <taxon>Bacillati</taxon>
        <taxon>Actinomycetota</taxon>
        <taxon>Actinomycetes</taxon>
        <taxon>Pseudonocardiales</taxon>
        <taxon>Pseudonocardiaceae</taxon>
        <taxon>Lentzea</taxon>
    </lineage>
</organism>